<keyword evidence="3 7" id="KW-0597">Phosphoprotein</keyword>
<dbReference type="PROSITE" id="PS50109">
    <property type="entry name" value="HIS_KIN"/>
    <property type="match status" value="1"/>
</dbReference>
<dbReference type="PRINTS" id="PR00344">
    <property type="entry name" value="BCTRLSENSOR"/>
</dbReference>
<dbReference type="InterPro" id="IPR036097">
    <property type="entry name" value="HisK_dim/P_sf"/>
</dbReference>
<dbReference type="GO" id="GO:0009927">
    <property type="term" value="F:histidine phosphotransfer kinase activity"/>
    <property type="evidence" value="ECO:0007669"/>
    <property type="project" value="TreeGrafter"/>
</dbReference>
<dbReference type="SMART" id="SM00387">
    <property type="entry name" value="HATPase_c"/>
    <property type="match status" value="1"/>
</dbReference>
<dbReference type="SMART" id="SM00388">
    <property type="entry name" value="HisKA"/>
    <property type="match status" value="1"/>
</dbReference>
<evidence type="ECO:0000256" key="6">
    <source>
        <dbReference type="ARBA" id="ARBA00023012"/>
    </source>
</evidence>
<evidence type="ECO:0000313" key="11">
    <source>
        <dbReference type="Proteomes" id="UP000474296"/>
    </source>
</evidence>
<keyword evidence="11" id="KW-1185">Reference proteome</keyword>
<organism evidence="10 11">
    <name type="scientific">Spongiivirga citrea</name>
    <dbReference type="NCBI Taxonomy" id="1481457"/>
    <lineage>
        <taxon>Bacteria</taxon>
        <taxon>Pseudomonadati</taxon>
        <taxon>Bacteroidota</taxon>
        <taxon>Flavobacteriia</taxon>
        <taxon>Flavobacteriales</taxon>
        <taxon>Flavobacteriaceae</taxon>
        <taxon>Spongiivirga</taxon>
    </lineage>
</organism>
<dbReference type="PROSITE" id="PS50110">
    <property type="entry name" value="RESPONSE_REGULATORY"/>
    <property type="match status" value="1"/>
</dbReference>
<dbReference type="SUPFAM" id="SSF55874">
    <property type="entry name" value="ATPase domain of HSP90 chaperone/DNA topoisomerase II/histidine kinase"/>
    <property type="match status" value="1"/>
</dbReference>
<evidence type="ECO:0000256" key="2">
    <source>
        <dbReference type="ARBA" id="ARBA00012438"/>
    </source>
</evidence>
<dbReference type="EC" id="2.7.13.3" evidence="2"/>
<evidence type="ECO:0000256" key="1">
    <source>
        <dbReference type="ARBA" id="ARBA00000085"/>
    </source>
</evidence>
<feature type="domain" description="Response regulatory" evidence="9">
    <location>
        <begin position="385"/>
        <end position="504"/>
    </location>
</feature>
<feature type="modified residue" description="4-aspartylphosphate" evidence="7">
    <location>
        <position position="435"/>
    </location>
</feature>
<name>A0A6M0CK90_9FLAO</name>
<dbReference type="RefSeq" id="WP_164032716.1">
    <property type="nucleotide sequence ID" value="NZ_JAABOQ010000005.1"/>
</dbReference>
<reference evidence="10 11" key="1">
    <citation type="submission" date="2020-01" db="EMBL/GenBank/DDBJ databases">
        <title>Spongiivirga citrea KCTC 32990T.</title>
        <authorList>
            <person name="Wang G."/>
        </authorList>
    </citation>
    <scope>NUCLEOTIDE SEQUENCE [LARGE SCALE GENOMIC DNA]</scope>
    <source>
        <strain evidence="10 11">KCTC 32990</strain>
    </source>
</reference>
<evidence type="ECO:0000256" key="7">
    <source>
        <dbReference type="PROSITE-ProRule" id="PRU00169"/>
    </source>
</evidence>
<comment type="caution">
    <text evidence="10">The sequence shown here is derived from an EMBL/GenBank/DDBJ whole genome shotgun (WGS) entry which is preliminary data.</text>
</comment>
<dbReference type="SMART" id="SM00448">
    <property type="entry name" value="REC"/>
    <property type="match status" value="1"/>
</dbReference>
<evidence type="ECO:0000256" key="5">
    <source>
        <dbReference type="ARBA" id="ARBA00022777"/>
    </source>
</evidence>
<dbReference type="GO" id="GO:0005886">
    <property type="term" value="C:plasma membrane"/>
    <property type="evidence" value="ECO:0007669"/>
    <property type="project" value="TreeGrafter"/>
</dbReference>
<dbReference type="PANTHER" id="PTHR43047:SF72">
    <property type="entry name" value="OSMOSENSING HISTIDINE PROTEIN KINASE SLN1"/>
    <property type="match status" value="1"/>
</dbReference>
<dbReference type="InterPro" id="IPR001789">
    <property type="entry name" value="Sig_transdc_resp-reg_receiver"/>
</dbReference>
<dbReference type="SUPFAM" id="SSF47384">
    <property type="entry name" value="Homodimeric domain of signal transducing histidine kinase"/>
    <property type="match status" value="1"/>
</dbReference>
<protein>
    <recommendedName>
        <fullName evidence="2">histidine kinase</fullName>
        <ecNumber evidence="2">2.7.13.3</ecNumber>
    </recommendedName>
</protein>
<dbReference type="InterPro" id="IPR003594">
    <property type="entry name" value="HATPase_dom"/>
</dbReference>
<dbReference type="InterPro" id="IPR004358">
    <property type="entry name" value="Sig_transdc_His_kin-like_C"/>
</dbReference>
<comment type="catalytic activity">
    <reaction evidence="1">
        <text>ATP + protein L-histidine = ADP + protein N-phospho-L-histidine.</text>
        <dbReference type="EC" id="2.7.13.3"/>
    </reaction>
</comment>
<dbReference type="EMBL" id="JAABOQ010000005">
    <property type="protein sequence ID" value="NER18032.1"/>
    <property type="molecule type" value="Genomic_DNA"/>
</dbReference>
<dbReference type="PANTHER" id="PTHR43047">
    <property type="entry name" value="TWO-COMPONENT HISTIDINE PROTEIN KINASE"/>
    <property type="match status" value="1"/>
</dbReference>
<dbReference type="InterPro" id="IPR011006">
    <property type="entry name" value="CheY-like_superfamily"/>
</dbReference>
<gene>
    <name evidence="10" type="ORF">GWK10_12470</name>
</gene>
<dbReference type="GO" id="GO:0000155">
    <property type="term" value="F:phosphorelay sensor kinase activity"/>
    <property type="evidence" value="ECO:0007669"/>
    <property type="project" value="InterPro"/>
</dbReference>
<dbReference type="CDD" id="cd00082">
    <property type="entry name" value="HisKA"/>
    <property type="match status" value="1"/>
</dbReference>
<dbReference type="InterPro" id="IPR005467">
    <property type="entry name" value="His_kinase_dom"/>
</dbReference>
<dbReference type="InterPro" id="IPR003661">
    <property type="entry name" value="HisK_dim/P_dom"/>
</dbReference>
<dbReference type="CDD" id="cd16922">
    <property type="entry name" value="HATPase_EvgS-ArcB-TorS-like"/>
    <property type="match status" value="1"/>
</dbReference>
<dbReference type="InterPro" id="IPR036890">
    <property type="entry name" value="HATPase_C_sf"/>
</dbReference>
<evidence type="ECO:0000313" key="10">
    <source>
        <dbReference type="EMBL" id="NER18032.1"/>
    </source>
</evidence>
<dbReference type="Gene3D" id="3.30.565.10">
    <property type="entry name" value="Histidine kinase-like ATPase, C-terminal domain"/>
    <property type="match status" value="1"/>
</dbReference>
<proteinExistence type="predicted"/>
<evidence type="ECO:0000259" key="9">
    <source>
        <dbReference type="PROSITE" id="PS50110"/>
    </source>
</evidence>
<dbReference type="CDD" id="cd17546">
    <property type="entry name" value="REC_hyHK_CKI1_RcsC-like"/>
    <property type="match status" value="1"/>
</dbReference>
<dbReference type="FunFam" id="1.10.287.130:FF:000001">
    <property type="entry name" value="Two-component sensor histidine kinase"/>
    <property type="match status" value="1"/>
</dbReference>
<keyword evidence="4" id="KW-0808">Transferase</keyword>
<dbReference type="Pfam" id="PF00072">
    <property type="entry name" value="Response_reg"/>
    <property type="match status" value="1"/>
</dbReference>
<dbReference type="SUPFAM" id="SSF52172">
    <property type="entry name" value="CheY-like"/>
    <property type="match status" value="1"/>
</dbReference>
<dbReference type="Proteomes" id="UP000474296">
    <property type="component" value="Unassembled WGS sequence"/>
</dbReference>
<dbReference type="FunFam" id="3.30.565.10:FF:000010">
    <property type="entry name" value="Sensor histidine kinase RcsC"/>
    <property type="match status" value="1"/>
</dbReference>
<feature type="domain" description="Histidine kinase" evidence="8">
    <location>
        <begin position="141"/>
        <end position="360"/>
    </location>
</feature>
<dbReference type="Pfam" id="PF00512">
    <property type="entry name" value="HisKA"/>
    <property type="match status" value="1"/>
</dbReference>
<dbReference type="Gene3D" id="3.40.50.2300">
    <property type="match status" value="1"/>
</dbReference>
<evidence type="ECO:0000256" key="4">
    <source>
        <dbReference type="ARBA" id="ARBA00022679"/>
    </source>
</evidence>
<sequence>MPQTSDNFVKSNAQYIKVSGNGSIIDSDNTFINVSSKKNITDIHPFFESVAPFLADLQAEENMVCVNLDLEGKSGIFDILIKKIENTDEQVIVLQDFTDHYNEFQRVAQLRNESVINSEVIELRNKQLAAEKEFKNRFVANVSHEIRTPLNSILGFLTLLEKSHLNSEQQGLVGIVKKSSNHLNGLIEDLLDISKIEAGQLTTVKKKFKLDDVAKYLTKFFKAKAEEGEIDFNIELAPNVPETIIGDRTRLQQILINLLGNAFKFTSEGSVTLRISENSRRGKKVNLNFNVTDTGIGIAEENLEAIFESFTQVHNNPLYGGTGLGLSITKHIVDFLGGKISVKSELGNGTTFSLNLNYELELGRGDKSKKKEESAVFFKPDKKYQILMVEDSESNQMLLMKLLVSQGNFFVDLATNGQEALDFISTTDYDLVILDIKIPKVNGLEVAKQLRASEDIFIRRLPIIALTAYATADDRKACKQAGINDFLAIPFESNDLFEKMARLLK</sequence>
<evidence type="ECO:0000259" key="8">
    <source>
        <dbReference type="PROSITE" id="PS50109"/>
    </source>
</evidence>
<keyword evidence="6" id="KW-0902">Two-component regulatory system</keyword>
<dbReference type="Pfam" id="PF02518">
    <property type="entry name" value="HATPase_c"/>
    <property type="match status" value="1"/>
</dbReference>
<evidence type="ECO:0000256" key="3">
    <source>
        <dbReference type="ARBA" id="ARBA00022553"/>
    </source>
</evidence>
<accession>A0A6M0CK90</accession>
<keyword evidence="5" id="KW-0418">Kinase</keyword>
<dbReference type="AlphaFoldDB" id="A0A6M0CK90"/>
<dbReference type="Gene3D" id="1.10.287.130">
    <property type="match status" value="1"/>
</dbReference>